<evidence type="ECO:0000313" key="2">
    <source>
        <dbReference type="Proteomes" id="UP000033901"/>
    </source>
</evidence>
<evidence type="ECO:0000313" key="1">
    <source>
        <dbReference type="EMBL" id="KKT67034.1"/>
    </source>
</evidence>
<dbReference type="EMBL" id="LCIZ01000017">
    <property type="protein sequence ID" value="KKT67034.1"/>
    <property type="molecule type" value="Genomic_DNA"/>
</dbReference>
<protein>
    <submittedName>
        <fullName evidence="1">Uncharacterized protein</fullName>
    </submittedName>
</protein>
<accession>A0A0G1M524</accession>
<gene>
    <name evidence="1" type="ORF">UW61_C0017G0011</name>
</gene>
<comment type="caution">
    <text evidence="1">The sequence shown here is derived from an EMBL/GenBank/DDBJ whole genome shotgun (WGS) entry which is preliminary data.</text>
</comment>
<dbReference type="Proteomes" id="UP000033901">
    <property type="component" value="Unassembled WGS sequence"/>
</dbReference>
<sequence>MSKIYPEILDRKRQQIFYSFRKVSTKYDLASNKVHTIGRRGEWKDYVDLF</sequence>
<organism evidence="1 2">
    <name type="scientific">Candidatus Curtissbacteria bacterium GW2011_GWC1_44_33</name>
    <dbReference type="NCBI Taxonomy" id="1618413"/>
    <lineage>
        <taxon>Bacteria</taxon>
        <taxon>Candidatus Curtissiibacteriota</taxon>
    </lineage>
</organism>
<name>A0A0G1M524_9BACT</name>
<dbReference type="AlphaFoldDB" id="A0A0G1M524"/>
<reference evidence="1 2" key="1">
    <citation type="journal article" date="2015" name="Nature">
        <title>rRNA introns, odd ribosomes, and small enigmatic genomes across a large radiation of phyla.</title>
        <authorList>
            <person name="Brown C.T."/>
            <person name="Hug L.A."/>
            <person name="Thomas B.C."/>
            <person name="Sharon I."/>
            <person name="Castelle C.J."/>
            <person name="Singh A."/>
            <person name="Wilkins M.J."/>
            <person name="Williams K.H."/>
            <person name="Banfield J.F."/>
        </authorList>
    </citation>
    <scope>NUCLEOTIDE SEQUENCE [LARGE SCALE GENOMIC DNA]</scope>
</reference>
<proteinExistence type="predicted"/>